<dbReference type="KEGG" id="cant:NCTC13489_01984"/>
<reference evidence="3 5" key="1">
    <citation type="submission" date="2014-07" db="EMBL/GenBank/DDBJ databases">
        <authorList>
            <person name="Pisani N.G."/>
            <person name="Newman J.D."/>
        </authorList>
    </citation>
    <scope>NUCLEOTIDE SEQUENCE [LARGE SCALE GENOMIC DNA]</scope>
    <source>
        <strain evidence="3 5">LMG 24720</strain>
    </source>
</reference>
<feature type="domain" description="Activator of Hsp90 ATPase homologue 1/2-like C-terminal" evidence="2">
    <location>
        <begin position="26"/>
        <end position="160"/>
    </location>
</feature>
<evidence type="ECO:0000313" key="4">
    <source>
        <dbReference type="EMBL" id="VEI00174.1"/>
    </source>
</evidence>
<dbReference type="Proteomes" id="UP000270036">
    <property type="component" value="Chromosome"/>
</dbReference>
<dbReference type="EMBL" id="LR134441">
    <property type="protein sequence ID" value="VEI00174.1"/>
    <property type="molecule type" value="Genomic_DNA"/>
</dbReference>
<accession>A0A3S4WTB3</accession>
<protein>
    <submittedName>
        <fullName evidence="4">Activator of Hsp90 ATPase homolog 1-like protein</fullName>
    </submittedName>
    <submittedName>
        <fullName evidence="3">Glutathione S-transferase</fullName>
    </submittedName>
</protein>
<dbReference type="Proteomes" id="UP000028349">
    <property type="component" value="Unassembled WGS sequence"/>
</dbReference>
<keyword evidence="5" id="KW-1185">Reference proteome</keyword>
<evidence type="ECO:0000313" key="3">
    <source>
        <dbReference type="EMBL" id="KEY17874.1"/>
    </source>
</evidence>
<gene>
    <name evidence="3" type="ORF">HY04_04860</name>
    <name evidence="4" type="ORF">NCTC13489_01984</name>
</gene>
<organism evidence="4 6">
    <name type="scientific">Kaistella antarctica</name>
    <dbReference type="NCBI Taxonomy" id="266748"/>
    <lineage>
        <taxon>Bacteria</taxon>
        <taxon>Pseudomonadati</taxon>
        <taxon>Bacteroidota</taxon>
        <taxon>Flavobacteriia</taxon>
        <taxon>Flavobacteriales</taxon>
        <taxon>Weeksellaceae</taxon>
        <taxon>Chryseobacterium group</taxon>
        <taxon>Kaistella</taxon>
    </lineage>
</organism>
<dbReference type="STRING" id="266748.HY04_04860"/>
<dbReference type="AlphaFoldDB" id="A0A3S4WTB3"/>
<name>A0A3S4WTB3_9FLAO</name>
<evidence type="ECO:0000256" key="1">
    <source>
        <dbReference type="ARBA" id="ARBA00006817"/>
    </source>
</evidence>
<dbReference type="Gene3D" id="3.30.530.20">
    <property type="match status" value="1"/>
</dbReference>
<proteinExistence type="inferred from homology"/>
<dbReference type="RefSeq" id="WP_034717772.1">
    <property type="nucleotide sequence ID" value="NZ_FOIX01000001.1"/>
</dbReference>
<dbReference type="InterPro" id="IPR013538">
    <property type="entry name" value="ASHA1/2-like_C"/>
</dbReference>
<evidence type="ECO:0000313" key="6">
    <source>
        <dbReference type="Proteomes" id="UP000270036"/>
    </source>
</evidence>
<evidence type="ECO:0000259" key="2">
    <source>
        <dbReference type="Pfam" id="PF08327"/>
    </source>
</evidence>
<dbReference type="EMBL" id="JPEP01000002">
    <property type="protein sequence ID" value="KEY17874.1"/>
    <property type="molecule type" value="Genomic_DNA"/>
</dbReference>
<evidence type="ECO:0000313" key="5">
    <source>
        <dbReference type="Proteomes" id="UP000028349"/>
    </source>
</evidence>
<reference evidence="4 6" key="2">
    <citation type="submission" date="2018-12" db="EMBL/GenBank/DDBJ databases">
        <authorList>
            <consortium name="Pathogen Informatics"/>
        </authorList>
    </citation>
    <scope>NUCLEOTIDE SEQUENCE [LARGE SCALE GENOMIC DNA]</scope>
    <source>
        <strain evidence="4 6">NCTC13489</strain>
    </source>
</reference>
<comment type="similarity">
    <text evidence="1">Belongs to the AHA1 family.</text>
</comment>
<dbReference type="SUPFAM" id="SSF55961">
    <property type="entry name" value="Bet v1-like"/>
    <property type="match status" value="1"/>
</dbReference>
<dbReference type="OrthoDB" id="9795306at2"/>
<dbReference type="Pfam" id="PF08327">
    <property type="entry name" value="AHSA1"/>
    <property type="match status" value="1"/>
</dbReference>
<sequence>MSSEIKFNKDEDAATIYGMKVFKNIPSEIWTYFTQRELLDLWWAPEPWKCETAELHFEPNGRWTYAMISPENDKYFGNVRYHEINQGRSFDWTKSFTDEQGNLNINLPSSNWLLGFTGVDEGTKLTINIHFKSPQEMKQLCEMGFEEEFKTRLNQLETLLNKKD</sequence>
<dbReference type="InterPro" id="IPR023393">
    <property type="entry name" value="START-like_dom_sf"/>
</dbReference>